<protein>
    <submittedName>
        <fullName evidence="1">Tetratricopeptide (TPR) repeat protein</fullName>
    </submittedName>
</protein>
<evidence type="ECO:0000313" key="2">
    <source>
        <dbReference type="Proteomes" id="UP000613002"/>
    </source>
</evidence>
<accession>A0A6G9J6H1</accession>
<dbReference type="Pfam" id="PF13174">
    <property type="entry name" value="TPR_6"/>
    <property type="match status" value="1"/>
</dbReference>
<keyword evidence="2" id="KW-1185">Reference proteome</keyword>
<dbReference type="InterPro" id="IPR011990">
    <property type="entry name" value="TPR-like_helical_dom_sf"/>
</dbReference>
<gene>
    <name evidence="1" type="ORF">HNR78_002883</name>
</gene>
<dbReference type="EMBL" id="JACICZ010000013">
    <property type="protein sequence ID" value="MBB3869985.1"/>
    <property type="molecule type" value="Genomic_DNA"/>
</dbReference>
<dbReference type="GeneID" id="94899921"/>
<dbReference type="Proteomes" id="UP000613002">
    <property type="component" value="Unassembled WGS sequence"/>
</dbReference>
<reference evidence="1 2" key="1">
    <citation type="submission" date="2020-08" db="EMBL/GenBank/DDBJ databases">
        <title>Genomic Encyclopedia of Type Strains, Phase IV (KMG-IV): sequencing the most valuable type-strain genomes for metagenomic binning, comparative biology and taxonomic classification.</title>
        <authorList>
            <person name="Goeker M."/>
        </authorList>
    </citation>
    <scope>NUCLEOTIDE SEQUENCE [LARGE SCALE GENOMIC DNA]</scope>
    <source>
        <strain evidence="1 2">DSM 14590</strain>
    </source>
</reference>
<dbReference type="Gene3D" id="1.25.40.10">
    <property type="entry name" value="Tetratricopeptide repeat domain"/>
    <property type="match status" value="1"/>
</dbReference>
<dbReference type="PROSITE" id="PS50005">
    <property type="entry name" value="TPR"/>
    <property type="match status" value="1"/>
</dbReference>
<proteinExistence type="predicted"/>
<organism evidence="1 2">
    <name type="scientific">Parageobacillus toebii NBRC 107807</name>
    <dbReference type="NCBI Taxonomy" id="1223503"/>
    <lineage>
        <taxon>Bacteria</taxon>
        <taxon>Bacillati</taxon>
        <taxon>Bacillota</taxon>
        <taxon>Bacilli</taxon>
        <taxon>Bacillales</taxon>
        <taxon>Anoxybacillaceae</taxon>
        <taxon>Parageobacillus</taxon>
    </lineage>
</organism>
<comment type="caution">
    <text evidence="1">The sequence shown here is derived from an EMBL/GenBank/DDBJ whole genome shotgun (WGS) entry which is preliminary data.</text>
</comment>
<dbReference type="SUPFAM" id="SSF48452">
    <property type="entry name" value="TPR-like"/>
    <property type="match status" value="1"/>
</dbReference>
<evidence type="ECO:0000313" key="1">
    <source>
        <dbReference type="EMBL" id="MBB3869985.1"/>
    </source>
</evidence>
<name>A0A6G9J6H1_9BACL</name>
<dbReference type="Pfam" id="PF12688">
    <property type="entry name" value="TPR_5"/>
    <property type="match status" value="1"/>
</dbReference>
<dbReference type="InterPro" id="IPR019734">
    <property type="entry name" value="TPR_rpt"/>
</dbReference>
<sequence>MLKLNQAIKLIEAKRYEEAQTILQSLLDVHPQDGAVYFYYATALDALGLERRAIPYYEKAIDYGIEGELRQKSFIQLGSSYRCIGEYEKAANVLAQGLKEFPENVALQAFLAMTFYHMGEEKRAVSMLIHALVASSPDPWIKTYEKALIFYADHLDEVWDQNS</sequence>
<dbReference type="AlphaFoldDB" id="A0A6G9J6H1"/>
<dbReference type="InterPro" id="IPR041656">
    <property type="entry name" value="TPR_5"/>
</dbReference>
<dbReference type="RefSeq" id="WP_062755967.1">
    <property type="nucleotide sequence ID" value="NZ_BDAQ01000015.1"/>
</dbReference>